<gene>
    <name evidence="1" type="ORF">CLUMA_CG008046</name>
</gene>
<evidence type="ECO:0000313" key="2">
    <source>
        <dbReference type="Proteomes" id="UP000183832"/>
    </source>
</evidence>
<dbReference type="EMBL" id="CVRI01000039">
    <property type="protein sequence ID" value="CRK94543.1"/>
    <property type="molecule type" value="Genomic_DNA"/>
</dbReference>
<organism evidence="1 2">
    <name type="scientific">Clunio marinus</name>
    <dbReference type="NCBI Taxonomy" id="568069"/>
    <lineage>
        <taxon>Eukaryota</taxon>
        <taxon>Metazoa</taxon>
        <taxon>Ecdysozoa</taxon>
        <taxon>Arthropoda</taxon>
        <taxon>Hexapoda</taxon>
        <taxon>Insecta</taxon>
        <taxon>Pterygota</taxon>
        <taxon>Neoptera</taxon>
        <taxon>Endopterygota</taxon>
        <taxon>Diptera</taxon>
        <taxon>Nematocera</taxon>
        <taxon>Chironomoidea</taxon>
        <taxon>Chironomidae</taxon>
        <taxon>Clunio</taxon>
    </lineage>
</organism>
<dbReference type="Proteomes" id="UP000183832">
    <property type="component" value="Unassembled WGS sequence"/>
</dbReference>
<accession>A0A1J1I2H2</accession>
<dbReference type="AlphaFoldDB" id="A0A1J1I2H2"/>
<name>A0A1J1I2H2_9DIPT</name>
<proteinExistence type="predicted"/>
<evidence type="ECO:0000313" key="1">
    <source>
        <dbReference type="EMBL" id="CRK94543.1"/>
    </source>
</evidence>
<protein>
    <submittedName>
        <fullName evidence="1">CLUMA_CG008046, isoform A</fullName>
    </submittedName>
</protein>
<reference evidence="1 2" key="1">
    <citation type="submission" date="2015-04" db="EMBL/GenBank/DDBJ databases">
        <authorList>
            <person name="Syromyatnikov M.Y."/>
            <person name="Popov V.N."/>
        </authorList>
    </citation>
    <scope>NUCLEOTIDE SEQUENCE [LARGE SCALE GENOMIC DNA]</scope>
</reference>
<sequence>MRIKTMAKRKKERLVTCCNVGQHFKRKRHQKRVFSSCILYSRPNRFHCFKLGHDELYNVSSQAQEQHETTKHLLN</sequence>
<keyword evidence="2" id="KW-1185">Reference proteome</keyword>